<gene>
    <name evidence="3" type="ORF">BEK98_25910</name>
</gene>
<dbReference type="AlphaFoldDB" id="A0A233S9T8"/>
<evidence type="ECO:0000256" key="1">
    <source>
        <dbReference type="ARBA" id="ARBA00009346"/>
    </source>
</evidence>
<dbReference type="InterPro" id="IPR035900">
    <property type="entry name" value="Colicin_E_sf"/>
</dbReference>
<dbReference type="SUPFAM" id="SSF47345">
    <property type="entry name" value="Colicin E immunity proteins"/>
    <property type="match status" value="1"/>
</dbReference>
<proteinExistence type="inferred from homology"/>
<dbReference type="InterPro" id="IPR000290">
    <property type="entry name" value="Colicin_pyocin"/>
</dbReference>
<dbReference type="OrthoDB" id="3399356at2"/>
<sequence>MDLRRELLPPPVPAERLVELGEEIQRIERLLHEDGEAGRHAVDAFNAATGHAYLPSDFLGWYEARDLAEFALQAARPAWPRVPDVTREELTEVVRRIVAGCASGDPDADYYLLVLETNVAHPRAADLLFHPPAHLADASPERIVDELSAYRPIAL</sequence>
<keyword evidence="2" id="KW-0079">Bacteriocin immunity</keyword>
<dbReference type="Gene3D" id="1.10.1200.20">
    <property type="entry name" value="Colicin E immunity protein"/>
    <property type="match status" value="1"/>
</dbReference>
<evidence type="ECO:0000313" key="4">
    <source>
        <dbReference type="Proteomes" id="UP000215483"/>
    </source>
</evidence>
<reference evidence="3 4" key="1">
    <citation type="submission" date="2016-07" db="EMBL/GenBank/DDBJ databases">
        <title>Draft genome of Streptomyces diastatochromogenes.</title>
        <authorList>
            <person name="Podduturi R."/>
            <person name="Lukassen M.B."/>
            <person name="Clausen N."/>
            <person name="Nielsen J.L."/>
            <person name="Jorgensen N.O."/>
        </authorList>
    </citation>
    <scope>NUCLEOTIDE SEQUENCE [LARGE SCALE GENOMIC DNA]</scope>
    <source>
        <strain evidence="3 4">DSM 40608</strain>
    </source>
</reference>
<organism evidence="3 4">
    <name type="scientific">Streptomyces diastatochromogenes</name>
    <dbReference type="NCBI Taxonomy" id="42236"/>
    <lineage>
        <taxon>Bacteria</taxon>
        <taxon>Bacillati</taxon>
        <taxon>Actinomycetota</taxon>
        <taxon>Actinomycetes</taxon>
        <taxon>Kitasatosporales</taxon>
        <taxon>Streptomycetaceae</taxon>
        <taxon>Streptomyces</taxon>
    </lineage>
</organism>
<evidence type="ECO:0000256" key="2">
    <source>
        <dbReference type="ARBA" id="ARBA00023025"/>
    </source>
</evidence>
<name>A0A233S9T8_STRDA</name>
<comment type="similarity">
    <text evidence="1">Belongs to the colicins ColE2/ColE8/ColE9 and pyocins S1/S2 family.</text>
</comment>
<dbReference type="Proteomes" id="UP000215483">
    <property type="component" value="Unassembled WGS sequence"/>
</dbReference>
<comment type="caution">
    <text evidence="3">The sequence shown here is derived from an EMBL/GenBank/DDBJ whole genome shotgun (WGS) entry which is preliminary data.</text>
</comment>
<accession>A0A233S9T8</accession>
<dbReference type="GO" id="GO:0030153">
    <property type="term" value="P:bacteriocin immunity"/>
    <property type="evidence" value="ECO:0007669"/>
    <property type="project" value="UniProtKB-KW"/>
</dbReference>
<dbReference type="GO" id="GO:0015643">
    <property type="term" value="F:toxic substance binding"/>
    <property type="evidence" value="ECO:0007669"/>
    <property type="project" value="InterPro"/>
</dbReference>
<evidence type="ECO:0000313" key="3">
    <source>
        <dbReference type="EMBL" id="OXY92239.1"/>
    </source>
</evidence>
<dbReference type="Pfam" id="PF01320">
    <property type="entry name" value="Colicin_Pyocin"/>
    <property type="match status" value="1"/>
</dbReference>
<dbReference type="EMBL" id="MCGQ01000023">
    <property type="protein sequence ID" value="OXY92239.1"/>
    <property type="molecule type" value="Genomic_DNA"/>
</dbReference>
<dbReference type="RefSeq" id="WP_094219180.1">
    <property type="nucleotide sequence ID" value="NZ_MCGQ01000023.1"/>
</dbReference>
<protein>
    <submittedName>
        <fullName evidence="3">Uncharacterized protein</fullName>
    </submittedName>
</protein>
<keyword evidence="4" id="KW-1185">Reference proteome</keyword>